<feature type="compositionally biased region" description="Polar residues" evidence="1">
    <location>
        <begin position="866"/>
        <end position="883"/>
    </location>
</feature>
<dbReference type="STRING" id="139825.A0A401G7Q7"/>
<dbReference type="Gene3D" id="3.40.50.1820">
    <property type="entry name" value="alpha/beta hydrolase"/>
    <property type="match status" value="1"/>
</dbReference>
<feature type="compositionally biased region" description="Polar residues" evidence="1">
    <location>
        <begin position="316"/>
        <end position="327"/>
    </location>
</feature>
<proteinExistence type="predicted"/>
<reference evidence="3 4" key="1">
    <citation type="journal article" date="2018" name="Sci. Rep.">
        <title>Genome sequence of the cauliflower mushroom Sparassis crispa (Hanabiratake) and its association with beneficial usage.</title>
        <authorList>
            <person name="Kiyama R."/>
            <person name="Furutani Y."/>
            <person name="Kawaguchi K."/>
            <person name="Nakanishi T."/>
        </authorList>
    </citation>
    <scope>NUCLEOTIDE SEQUENCE [LARGE SCALE GENOMIC DNA]</scope>
</reference>
<organism evidence="3 4">
    <name type="scientific">Sparassis crispa</name>
    <dbReference type="NCBI Taxonomy" id="139825"/>
    <lineage>
        <taxon>Eukaryota</taxon>
        <taxon>Fungi</taxon>
        <taxon>Dikarya</taxon>
        <taxon>Basidiomycota</taxon>
        <taxon>Agaricomycotina</taxon>
        <taxon>Agaricomycetes</taxon>
        <taxon>Polyporales</taxon>
        <taxon>Sparassidaceae</taxon>
        <taxon>Sparassis</taxon>
    </lineage>
</organism>
<dbReference type="Proteomes" id="UP000287166">
    <property type="component" value="Unassembled WGS sequence"/>
</dbReference>
<keyword evidence="4" id="KW-1185">Reference proteome</keyword>
<dbReference type="InParanoid" id="A0A401G7Q7"/>
<dbReference type="PANTHER" id="PTHR43433:SF10">
    <property type="entry name" value="AB HYDROLASE-1 DOMAIN-CONTAINING PROTEIN"/>
    <property type="match status" value="1"/>
</dbReference>
<feature type="region of interest" description="Disordered" evidence="1">
    <location>
        <begin position="753"/>
        <end position="885"/>
    </location>
</feature>
<feature type="compositionally biased region" description="Polar residues" evidence="1">
    <location>
        <begin position="335"/>
        <end position="346"/>
    </location>
</feature>
<dbReference type="Pfam" id="PF00561">
    <property type="entry name" value="Abhydrolase_1"/>
    <property type="match status" value="1"/>
</dbReference>
<feature type="compositionally biased region" description="Basic and acidic residues" evidence="1">
    <location>
        <begin position="377"/>
        <end position="392"/>
    </location>
</feature>
<feature type="compositionally biased region" description="Low complexity" evidence="1">
    <location>
        <begin position="695"/>
        <end position="720"/>
    </location>
</feature>
<evidence type="ECO:0000256" key="1">
    <source>
        <dbReference type="SAM" id="MobiDB-lite"/>
    </source>
</evidence>
<dbReference type="InterPro" id="IPR050471">
    <property type="entry name" value="AB_hydrolase"/>
</dbReference>
<dbReference type="PANTHER" id="PTHR43433">
    <property type="entry name" value="HYDROLASE, ALPHA/BETA FOLD FAMILY PROTEIN"/>
    <property type="match status" value="1"/>
</dbReference>
<name>A0A401G7Q7_9APHY</name>
<feature type="region of interest" description="Disordered" evidence="1">
    <location>
        <begin position="908"/>
        <end position="927"/>
    </location>
</feature>
<feature type="region of interest" description="Disordered" evidence="1">
    <location>
        <begin position="683"/>
        <end position="736"/>
    </location>
</feature>
<feature type="compositionally biased region" description="Polar residues" evidence="1">
    <location>
        <begin position="357"/>
        <end position="376"/>
    </location>
</feature>
<feature type="domain" description="AB hydrolase-1" evidence="2">
    <location>
        <begin position="551"/>
        <end position="685"/>
    </location>
</feature>
<sequence length="1038" mass="113854">MAALMTRAPPSVLPGFDPTMTAPQSQRKPARKLSFLSLRKKSFTVDIPHSSTTSNPSRSPSGSKSASPSAYHGYEDPSKPAFSRPTELAHGRKFSRSSTHTHDEPSHTGRKAKERYHHEKRREQPVEQESYIFPSVVDEPSPSRGSHSMHRWRVRSNTGPSHRQDWESPLITNRPLKYSILDSASSVLSQYEDAPQTPVDDLSFRDPVFSIPVMVAAPVSGVETMDALVDGMNHHSHFGVDDHFMGMGGMSGRKLSKSGYHPLYHPPLPTPPPGVILGKAPLSSRTKSPDSDEDDDKPRSPSAKRPSQHRKRRPGSSRTPSVTTTADFSVLARPSTASSVTKTVAPSISEIIRTHAPPSQQTRSRRTSFCQSQGHTTVHEAEELDTEPQRTEDEGDIISRSSIDTIAEEVRRTIHNQKRSSISPSGLQRPRSFQHHQITSIISDNTRSLCSPRSEGRRESSVFSYSTLSDQPPLPALDLRGLTKVPTNSPSQTIAQYLRSARLTTLLTLTRRPHASREAPLNVSLSDLGSATGYPIVVFLGLGCVRHIMGLYDEMAECLGIRLITIDRWGLGRTDTPRSKSTRGIPEWASVVEEVLDQMHIDQCSVMAHSAGAPYALAFANKYPERIRGDICLLAPWVGGGEGAGYRWLKYVPNGILKTAQAAEWKVQAWMIGKPPTFVFEGIGFDAKSAPPTPSTARPPRTPTSATSTPANAAATLLSSKQESEPRPSMSSGAFSEYDDLCDFEGRFESRSTLERRSINSQRTRTNSDTKSPKRKPSRGFLGRLKSSQSSPQPQTPPEEKASGTGRGNKLKALRSMGSLRSKSRPSFSRATCQPSQAPSLPPPPSTDVGLGLDDLDWAASPRLKASSSPSTMKGSPFKSTPASFDLSADDHSMYSRTNRRRSISFGATESSTHFPSSPSPSNVPTSANFQAALGNALIAASHAESSKGTHSDLLQILNHDRQPWGFSYSAYPHTVRIWFGDKDERIAENAVRWMESAMGPEKCKVEVVKDADHALMYKSGLVVDVLEQICGYWRDYD</sequence>
<evidence type="ECO:0000313" key="3">
    <source>
        <dbReference type="EMBL" id="GBE78189.1"/>
    </source>
</evidence>
<feature type="compositionally biased region" description="Polar residues" evidence="1">
    <location>
        <begin position="819"/>
        <end position="833"/>
    </location>
</feature>
<dbReference type="InterPro" id="IPR000073">
    <property type="entry name" value="AB_hydrolase_1"/>
</dbReference>
<evidence type="ECO:0000259" key="2">
    <source>
        <dbReference type="Pfam" id="PF00561"/>
    </source>
</evidence>
<feature type="region of interest" description="Disordered" evidence="1">
    <location>
        <begin position="261"/>
        <end position="394"/>
    </location>
</feature>
<feature type="compositionally biased region" description="Basic residues" evidence="1">
    <location>
        <begin position="108"/>
        <end position="120"/>
    </location>
</feature>
<accession>A0A401G7Q7</accession>
<dbReference type="OrthoDB" id="435520at2759"/>
<dbReference type="AlphaFoldDB" id="A0A401G7Q7"/>
<feature type="compositionally biased region" description="Low complexity" evidence="1">
    <location>
        <begin position="911"/>
        <end position="921"/>
    </location>
</feature>
<gene>
    <name evidence="3" type="ORF">SCP_0110720</name>
</gene>
<dbReference type="GeneID" id="38775106"/>
<feature type="region of interest" description="Disordered" evidence="1">
    <location>
        <begin position="1"/>
        <end position="167"/>
    </location>
</feature>
<protein>
    <recommendedName>
        <fullName evidence="2">AB hydrolase-1 domain-containing protein</fullName>
    </recommendedName>
</protein>
<evidence type="ECO:0000313" key="4">
    <source>
        <dbReference type="Proteomes" id="UP000287166"/>
    </source>
</evidence>
<dbReference type="SUPFAM" id="SSF53474">
    <property type="entry name" value="alpha/beta-Hydrolases"/>
    <property type="match status" value="1"/>
</dbReference>
<comment type="caution">
    <text evidence="3">The sequence shown here is derived from an EMBL/GenBank/DDBJ whole genome shotgun (WGS) entry which is preliminary data.</text>
</comment>
<feature type="compositionally biased region" description="Pro residues" evidence="1">
    <location>
        <begin position="264"/>
        <end position="274"/>
    </location>
</feature>
<feature type="compositionally biased region" description="Basic residues" evidence="1">
    <location>
        <begin position="306"/>
        <end position="315"/>
    </location>
</feature>
<feature type="compositionally biased region" description="Low complexity" evidence="1">
    <location>
        <begin position="48"/>
        <end position="69"/>
    </location>
</feature>
<dbReference type="EMBL" id="BFAD01000001">
    <property type="protein sequence ID" value="GBE78189.1"/>
    <property type="molecule type" value="Genomic_DNA"/>
</dbReference>
<dbReference type="InterPro" id="IPR029058">
    <property type="entry name" value="AB_hydrolase_fold"/>
</dbReference>
<dbReference type="RefSeq" id="XP_027609102.1">
    <property type="nucleotide sequence ID" value="XM_027753301.1"/>
</dbReference>